<dbReference type="GO" id="GO:0080120">
    <property type="term" value="P:CAAX-box protein maturation"/>
    <property type="evidence" value="ECO:0007669"/>
    <property type="project" value="UniProtKB-ARBA"/>
</dbReference>
<feature type="domain" description="CAAX prenyl protease 2/Lysostaphin resistance protein A-like" evidence="2">
    <location>
        <begin position="141"/>
        <end position="236"/>
    </location>
</feature>
<feature type="transmembrane region" description="Helical" evidence="1">
    <location>
        <begin position="63"/>
        <end position="83"/>
    </location>
</feature>
<dbReference type="InterPro" id="IPR003675">
    <property type="entry name" value="Rce1/LyrA-like_dom"/>
</dbReference>
<feature type="transmembrane region" description="Helical" evidence="1">
    <location>
        <begin position="23"/>
        <end position="43"/>
    </location>
</feature>
<accession>A0A1I1I4E6</accession>
<evidence type="ECO:0000259" key="2">
    <source>
        <dbReference type="Pfam" id="PF02517"/>
    </source>
</evidence>
<feature type="transmembrane region" description="Helical" evidence="1">
    <location>
        <begin position="264"/>
        <end position="287"/>
    </location>
</feature>
<dbReference type="PANTHER" id="PTHR36435">
    <property type="entry name" value="SLR1288 PROTEIN"/>
    <property type="match status" value="1"/>
</dbReference>
<keyword evidence="4" id="KW-1185">Reference proteome</keyword>
<feature type="transmembrane region" description="Helical" evidence="1">
    <location>
        <begin position="142"/>
        <end position="161"/>
    </location>
</feature>
<reference evidence="3 4" key="1">
    <citation type="submission" date="2016-10" db="EMBL/GenBank/DDBJ databases">
        <authorList>
            <person name="de Groot N.N."/>
        </authorList>
    </citation>
    <scope>NUCLEOTIDE SEQUENCE [LARGE SCALE GENOMIC DNA]</scope>
    <source>
        <strain evidence="3 4">DSM 29619</strain>
    </source>
</reference>
<gene>
    <name evidence="3" type="ORF">SAMN05421762_0480</name>
</gene>
<dbReference type="GO" id="GO:0004175">
    <property type="term" value="F:endopeptidase activity"/>
    <property type="evidence" value="ECO:0007669"/>
    <property type="project" value="UniProtKB-ARBA"/>
</dbReference>
<feature type="transmembrane region" description="Helical" evidence="1">
    <location>
        <begin position="239"/>
        <end position="258"/>
    </location>
</feature>
<evidence type="ECO:0000313" key="4">
    <source>
        <dbReference type="Proteomes" id="UP000231644"/>
    </source>
</evidence>
<dbReference type="Pfam" id="PF02517">
    <property type="entry name" value="Rce1-like"/>
    <property type="match status" value="1"/>
</dbReference>
<dbReference type="Proteomes" id="UP000231644">
    <property type="component" value="Unassembled WGS sequence"/>
</dbReference>
<keyword evidence="1" id="KW-0472">Membrane</keyword>
<dbReference type="PANTHER" id="PTHR36435:SF1">
    <property type="entry name" value="CAAX AMINO TERMINAL PROTEASE FAMILY PROTEIN"/>
    <property type="match status" value="1"/>
</dbReference>
<keyword evidence="1" id="KW-0812">Transmembrane</keyword>
<sequence length="289" mass="31846">MTYAAQQTLSDPARPRSELWRTLLGLALITGLSLVFALIWLLGQQWASRHVDLSFLHPAASPQGLIWTLSTFLCPTLALWIVMRRLHRRRVRSLIGSFALARHQFVRVMAVQAVVVALAMLLPTPGGEDPVLHLSPLVWLRWLPLALVMLVVQIGIEELVFRGYLQSQLAARFRSPVVWLTVPAVIFALLHLDPSIGPNRWLVIGVTLAFALAAGDITARAGTLGPAIAMHLVNNFTSLFLVGAAGQMEGMALFIVAIDLSDPTIWPVFLIEAMLILITWLGARIVLRV</sequence>
<evidence type="ECO:0000313" key="3">
    <source>
        <dbReference type="EMBL" id="SFC30682.1"/>
    </source>
</evidence>
<feature type="transmembrane region" description="Helical" evidence="1">
    <location>
        <begin position="198"/>
        <end position="219"/>
    </location>
</feature>
<evidence type="ECO:0000256" key="1">
    <source>
        <dbReference type="SAM" id="Phobius"/>
    </source>
</evidence>
<name>A0A1I1I4E6_9RHOB</name>
<protein>
    <recommendedName>
        <fullName evidence="2">CAAX prenyl protease 2/Lysostaphin resistance protein A-like domain-containing protein</fullName>
    </recommendedName>
</protein>
<organism evidence="3 4">
    <name type="scientific">Pseudooceanicola nitratireducens</name>
    <dbReference type="NCBI Taxonomy" id="517719"/>
    <lineage>
        <taxon>Bacteria</taxon>
        <taxon>Pseudomonadati</taxon>
        <taxon>Pseudomonadota</taxon>
        <taxon>Alphaproteobacteria</taxon>
        <taxon>Rhodobacterales</taxon>
        <taxon>Paracoccaceae</taxon>
        <taxon>Pseudooceanicola</taxon>
    </lineage>
</organism>
<dbReference type="AlphaFoldDB" id="A0A1I1I4E6"/>
<dbReference type="EMBL" id="FOLX01000001">
    <property type="protein sequence ID" value="SFC30682.1"/>
    <property type="molecule type" value="Genomic_DNA"/>
</dbReference>
<dbReference type="OrthoDB" id="7171777at2"/>
<keyword evidence="1" id="KW-1133">Transmembrane helix</keyword>
<dbReference type="RefSeq" id="WP_093449911.1">
    <property type="nucleotide sequence ID" value="NZ_FNZG01000002.1"/>
</dbReference>
<proteinExistence type="predicted"/>
<feature type="transmembrane region" description="Helical" evidence="1">
    <location>
        <begin position="173"/>
        <end position="192"/>
    </location>
</feature>
<dbReference type="STRING" id="517719.SAMN05421762_0480"/>
<dbReference type="InterPro" id="IPR052710">
    <property type="entry name" value="CAAX_protease"/>
</dbReference>
<feature type="transmembrane region" description="Helical" evidence="1">
    <location>
        <begin position="104"/>
        <end position="122"/>
    </location>
</feature>